<feature type="transmembrane region" description="Helical" evidence="5">
    <location>
        <begin position="12"/>
        <end position="34"/>
    </location>
</feature>
<dbReference type="GO" id="GO:0012505">
    <property type="term" value="C:endomembrane system"/>
    <property type="evidence" value="ECO:0007669"/>
    <property type="project" value="UniProtKB-SubCell"/>
</dbReference>
<comment type="subcellular location">
    <subcellularLocation>
        <location evidence="1">Endomembrane system</location>
        <topology evidence="1">Multi-pass membrane protein</topology>
    </subcellularLocation>
</comment>
<sequence length="243" mass="28257">MKFINSKYIYFLPLIGWIPWAGMLIALMVCWSVQGKPSYAFMDRAQTPVYISDIAATNLQPIFIVGSSLQAIFFLATLIVEFILRNRLNKWFSIHAKRLSYPSFIFMFAGQIGIILVSCFNTKNFPHLHLDFLSLFILGILLHLIMTIIQYLIMGLKYDQSSYWNYLTFSFYLKLIFLLIAGSFAACFKLISNDNTNASFEWSLSFFYITLFWIYGFDLYKLSREIPDIAEVNEQDKYSVNLA</sequence>
<organism evidence="7 8">
    <name type="scientific">Wickerhamomyces mucosus</name>
    <dbReference type="NCBI Taxonomy" id="1378264"/>
    <lineage>
        <taxon>Eukaryota</taxon>
        <taxon>Fungi</taxon>
        <taxon>Dikarya</taxon>
        <taxon>Ascomycota</taxon>
        <taxon>Saccharomycotina</taxon>
        <taxon>Saccharomycetes</taxon>
        <taxon>Phaffomycetales</taxon>
        <taxon>Wickerhamomycetaceae</taxon>
        <taxon>Wickerhamomyces</taxon>
    </lineage>
</organism>
<dbReference type="PANTHER" id="PTHR21324:SF2">
    <property type="entry name" value="EG:22E5.9 PROTEIN"/>
    <property type="match status" value="1"/>
</dbReference>
<keyword evidence="2 5" id="KW-0812">Transmembrane</keyword>
<evidence type="ECO:0000259" key="6">
    <source>
        <dbReference type="Pfam" id="PF10277"/>
    </source>
</evidence>
<dbReference type="GO" id="GO:0005886">
    <property type="term" value="C:plasma membrane"/>
    <property type="evidence" value="ECO:0007669"/>
    <property type="project" value="TreeGrafter"/>
</dbReference>
<feature type="transmembrane region" description="Helical" evidence="5">
    <location>
        <begin position="132"/>
        <end position="154"/>
    </location>
</feature>
<evidence type="ECO:0000256" key="4">
    <source>
        <dbReference type="ARBA" id="ARBA00023136"/>
    </source>
</evidence>
<name>A0A9P8PWK9_9ASCO</name>
<feature type="transmembrane region" description="Helical" evidence="5">
    <location>
        <begin position="104"/>
        <end position="120"/>
    </location>
</feature>
<accession>A0A9P8PWK9</accession>
<evidence type="ECO:0000256" key="2">
    <source>
        <dbReference type="ARBA" id="ARBA00022692"/>
    </source>
</evidence>
<evidence type="ECO:0000313" key="8">
    <source>
        <dbReference type="Proteomes" id="UP000769528"/>
    </source>
</evidence>
<feature type="transmembrane region" description="Helical" evidence="5">
    <location>
        <begin position="62"/>
        <end position="84"/>
    </location>
</feature>
<dbReference type="EMBL" id="JAEUBF010000264">
    <property type="protein sequence ID" value="KAH3679658.1"/>
    <property type="molecule type" value="Genomic_DNA"/>
</dbReference>
<keyword evidence="8" id="KW-1185">Reference proteome</keyword>
<dbReference type="InterPro" id="IPR050911">
    <property type="entry name" value="DRAM/TMEM150_Autophagy_Mod"/>
</dbReference>
<dbReference type="AlphaFoldDB" id="A0A9P8PWK9"/>
<protein>
    <recommendedName>
        <fullName evidence="6">CWH43-like N-terminal domain-containing protein</fullName>
    </recommendedName>
</protein>
<keyword evidence="4 5" id="KW-0472">Membrane</keyword>
<gene>
    <name evidence="7" type="ORF">WICMUC_000798</name>
</gene>
<keyword evidence="3 5" id="KW-1133">Transmembrane helix</keyword>
<evidence type="ECO:0000256" key="1">
    <source>
        <dbReference type="ARBA" id="ARBA00004127"/>
    </source>
</evidence>
<feature type="domain" description="CWH43-like N-terminal" evidence="6">
    <location>
        <begin position="9"/>
        <end position="221"/>
    </location>
</feature>
<comment type="caution">
    <text evidence="7">The sequence shown here is derived from an EMBL/GenBank/DDBJ whole genome shotgun (WGS) entry which is preliminary data.</text>
</comment>
<dbReference type="Proteomes" id="UP000769528">
    <property type="component" value="Unassembled WGS sequence"/>
</dbReference>
<feature type="transmembrane region" description="Helical" evidence="5">
    <location>
        <begin position="166"/>
        <end position="191"/>
    </location>
</feature>
<feature type="transmembrane region" description="Helical" evidence="5">
    <location>
        <begin position="203"/>
        <end position="220"/>
    </location>
</feature>
<reference evidence="7" key="1">
    <citation type="journal article" date="2021" name="Open Biol.">
        <title>Shared evolutionary footprints suggest mitochondrial oxidative damage underlies multiple complex I losses in fungi.</title>
        <authorList>
            <person name="Schikora-Tamarit M.A."/>
            <person name="Marcet-Houben M."/>
            <person name="Nosek J."/>
            <person name="Gabaldon T."/>
        </authorList>
    </citation>
    <scope>NUCLEOTIDE SEQUENCE</scope>
    <source>
        <strain evidence="7">CBS6341</strain>
    </source>
</reference>
<evidence type="ECO:0000256" key="3">
    <source>
        <dbReference type="ARBA" id="ARBA00022989"/>
    </source>
</evidence>
<evidence type="ECO:0000313" key="7">
    <source>
        <dbReference type="EMBL" id="KAH3679658.1"/>
    </source>
</evidence>
<evidence type="ECO:0000256" key="5">
    <source>
        <dbReference type="SAM" id="Phobius"/>
    </source>
</evidence>
<dbReference type="InterPro" id="IPR019402">
    <property type="entry name" value="CWH43_N"/>
</dbReference>
<dbReference type="Pfam" id="PF10277">
    <property type="entry name" value="Frag1"/>
    <property type="match status" value="1"/>
</dbReference>
<proteinExistence type="predicted"/>
<reference evidence="7" key="2">
    <citation type="submission" date="2021-01" db="EMBL/GenBank/DDBJ databases">
        <authorList>
            <person name="Schikora-Tamarit M.A."/>
        </authorList>
    </citation>
    <scope>NUCLEOTIDE SEQUENCE</scope>
    <source>
        <strain evidence="7">CBS6341</strain>
    </source>
</reference>
<dbReference type="OrthoDB" id="10032492at2759"/>
<dbReference type="PANTHER" id="PTHR21324">
    <property type="entry name" value="FASTING-INDUCIBLE INTEGRAL MEMBRANE PROTEIN TM6P1-RELATED"/>
    <property type="match status" value="1"/>
</dbReference>